<accession>A0A072UDE8</accession>
<organism evidence="2 5">
    <name type="scientific">Medicago truncatula</name>
    <name type="common">Barrel medic</name>
    <name type="synonym">Medicago tribuloides</name>
    <dbReference type="NCBI Taxonomy" id="3880"/>
    <lineage>
        <taxon>Eukaryota</taxon>
        <taxon>Viridiplantae</taxon>
        <taxon>Streptophyta</taxon>
        <taxon>Embryophyta</taxon>
        <taxon>Tracheophyta</taxon>
        <taxon>Spermatophyta</taxon>
        <taxon>Magnoliopsida</taxon>
        <taxon>eudicotyledons</taxon>
        <taxon>Gunneridae</taxon>
        <taxon>Pentapetalae</taxon>
        <taxon>rosids</taxon>
        <taxon>fabids</taxon>
        <taxon>Fabales</taxon>
        <taxon>Fabaceae</taxon>
        <taxon>Papilionoideae</taxon>
        <taxon>50 kb inversion clade</taxon>
        <taxon>NPAAA clade</taxon>
        <taxon>Hologalegina</taxon>
        <taxon>IRL clade</taxon>
        <taxon>Trifolieae</taxon>
        <taxon>Medicago</taxon>
    </lineage>
</organism>
<dbReference type="EMBL" id="PSQE01000006">
    <property type="protein sequence ID" value="RHN52902.1"/>
    <property type="molecule type" value="Genomic_DNA"/>
</dbReference>
<dbReference type="Gramene" id="rna37635">
    <property type="protein sequence ID" value="RHN52902.1"/>
    <property type="gene ID" value="gene37635"/>
</dbReference>
<evidence type="ECO:0000313" key="5">
    <source>
        <dbReference type="Proteomes" id="UP000002051"/>
    </source>
</evidence>
<keyword evidence="1 2" id="KW-0812">Transmembrane</keyword>
<dbReference type="HOGENOM" id="CLU_2625732_0_0_1"/>
<evidence type="ECO:0000313" key="6">
    <source>
        <dbReference type="Proteomes" id="UP000265566"/>
    </source>
</evidence>
<evidence type="ECO:0000313" key="3">
    <source>
        <dbReference type="EMBL" id="RHN52902.1"/>
    </source>
</evidence>
<keyword evidence="1" id="KW-1133">Transmembrane helix</keyword>
<dbReference type="Proteomes" id="UP000002051">
    <property type="component" value="Chromosome 6"/>
</dbReference>
<feature type="transmembrane region" description="Helical" evidence="1">
    <location>
        <begin position="38"/>
        <end position="59"/>
    </location>
</feature>
<dbReference type="EnsemblPlants" id="KEH27123">
    <property type="protein sequence ID" value="KEH27123"/>
    <property type="gene ID" value="MTR_6g086810"/>
</dbReference>
<evidence type="ECO:0000256" key="1">
    <source>
        <dbReference type="SAM" id="Phobius"/>
    </source>
</evidence>
<reference evidence="4" key="3">
    <citation type="submission" date="2015-04" db="UniProtKB">
        <authorList>
            <consortium name="EnsemblPlants"/>
        </authorList>
    </citation>
    <scope>IDENTIFICATION</scope>
    <source>
        <strain evidence="4">cv. Jemalong A17</strain>
    </source>
</reference>
<reference evidence="3" key="5">
    <citation type="journal article" date="2018" name="Nat. Plants">
        <title>Whole-genome landscape of Medicago truncatula symbiotic genes.</title>
        <authorList>
            <person name="Pecrix Y."/>
            <person name="Gamas P."/>
            <person name="Carrere S."/>
        </authorList>
    </citation>
    <scope>NUCLEOTIDE SEQUENCE</scope>
    <source>
        <tissue evidence="3">Leaves</tissue>
    </source>
</reference>
<keyword evidence="1" id="KW-0472">Membrane</keyword>
<protein>
    <submittedName>
        <fullName evidence="2">Transmembrane protein, putative</fullName>
    </submittedName>
</protein>
<dbReference type="EMBL" id="CM001222">
    <property type="protein sequence ID" value="KEH27123.1"/>
    <property type="molecule type" value="Genomic_DNA"/>
</dbReference>
<reference evidence="2 5" key="1">
    <citation type="journal article" date="2011" name="Nature">
        <title>The Medicago genome provides insight into the evolution of rhizobial symbioses.</title>
        <authorList>
            <person name="Young N.D."/>
            <person name="Debelle F."/>
            <person name="Oldroyd G.E."/>
            <person name="Geurts R."/>
            <person name="Cannon S.B."/>
            <person name="Udvardi M.K."/>
            <person name="Benedito V.A."/>
            <person name="Mayer K.F."/>
            <person name="Gouzy J."/>
            <person name="Schoof H."/>
            <person name="Van de Peer Y."/>
            <person name="Proost S."/>
            <person name="Cook D.R."/>
            <person name="Meyers B.C."/>
            <person name="Spannagl M."/>
            <person name="Cheung F."/>
            <person name="De Mita S."/>
            <person name="Krishnakumar V."/>
            <person name="Gundlach H."/>
            <person name="Zhou S."/>
            <person name="Mudge J."/>
            <person name="Bharti A.K."/>
            <person name="Murray J.D."/>
            <person name="Naoumkina M.A."/>
            <person name="Rosen B."/>
            <person name="Silverstein K.A."/>
            <person name="Tang H."/>
            <person name="Rombauts S."/>
            <person name="Zhao P.X."/>
            <person name="Zhou P."/>
            <person name="Barbe V."/>
            <person name="Bardou P."/>
            <person name="Bechner M."/>
            <person name="Bellec A."/>
            <person name="Berger A."/>
            <person name="Berges H."/>
            <person name="Bidwell S."/>
            <person name="Bisseling T."/>
            <person name="Choisne N."/>
            <person name="Couloux A."/>
            <person name="Denny R."/>
            <person name="Deshpande S."/>
            <person name="Dai X."/>
            <person name="Doyle J.J."/>
            <person name="Dudez A.M."/>
            <person name="Farmer A.D."/>
            <person name="Fouteau S."/>
            <person name="Franken C."/>
            <person name="Gibelin C."/>
            <person name="Gish J."/>
            <person name="Goldstein S."/>
            <person name="Gonzalez A.J."/>
            <person name="Green P.J."/>
            <person name="Hallab A."/>
            <person name="Hartog M."/>
            <person name="Hua A."/>
            <person name="Humphray S.J."/>
            <person name="Jeong D.H."/>
            <person name="Jing Y."/>
            <person name="Jocker A."/>
            <person name="Kenton S.M."/>
            <person name="Kim D.J."/>
            <person name="Klee K."/>
            <person name="Lai H."/>
            <person name="Lang C."/>
            <person name="Lin S."/>
            <person name="Macmil S.L."/>
            <person name="Magdelenat G."/>
            <person name="Matthews L."/>
            <person name="McCorrison J."/>
            <person name="Monaghan E.L."/>
            <person name="Mun J.H."/>
            <person name="Najar F.Z."/>
            <person name="Nicholson C."/>
            <person name="Noirot C."/>
            <person name="O'Bleness M."/>
            <person name="Paule C.R."/>
            <person name="Poulain J."/>
            <person name="Prion F."/>
            <person name="Qin B."/>
            <person name="Qu C."/>
            <person name="Retzel E.F."/>
            <person name="Riddle C."/>
            <person name="Sallet E."/>
            <person name="Samain S."/>
            <person name="Samson N."/>
            <person name="Sanders I."/>
            <person name="Saurat O."/>
            <person name="Scarpelli C."/>
            <person name="Schiex T."/>
            <person name="Segurens B."/>
            <person name="Severin A.J."/>
            <person name="Sherrier D.J."/>
            <person name="Shi R."/>
            <person name="Sims S."/>
            <person name="Singer S.R."/>
            <person name="Sinharoy S."/>
            <person name="Sterck L."/>
            <person name="Viollet A."/>
            <person name="Wang B.B."/>
            <person name="Wang K."/>
            <person name="Wang M."/>
            <person name="Wang X."/>
            <person name="Warfsmann J."/>
            <person name="Weissenbach J."/>
            <person name="White D.D."/>
            <person name="White J.D."/>
            <person name="Wiley G.B."/>
            <person name="Wincker P."/>
            <person name="Xing Y."/>
            <person name="Yang L."/>
            <person name="Yao Z."/>
            <person name="Ying F."/>
            <person name="Zhai J."/>
            <person name="Zhou L."/>
            <person name="Zuber A."/>
            <person name="Denarie J."/>
            <person name="Dixon R.A."/>
            <person name="May G.D."/>
            <person name="Schwartz D.C."/>
            <person name="Rogers J."/>
            <person name="Quetier F."/>
            <person name="Town C.D."/>
            <person name="Roe B.A."/>
        </authorList>
    </citation>
    <scope>NUCLEOTIDE SEQUENCE [LARGE SCALE GENOMIC DNA]</scope>
    <source>
        <strain evidence="2">A17</strain>
        <strain evidence="4 5">cv. Jemalong A17</strain>
    </source>
</reference>
<evidence type="ECO:0000313" key="2">
    <source>
        <dbReference type="EMBL" id="KEH27123.1"/>
    </source>
</evidence>
<proteinExistence type="predicted"/>
<reference evidence="6" key="4">
    <citation type="journal article" date="2018" name="Nat. Plants">
        <title>Whole-genome landscape of Medicago truncatula symbiotic genes.</title>
        <authorList>
            <person name="Pecrix Y."/>
            <person name="Staton S.E."/>
            <person name="Sallet E."/>
            <person name="Lelandais-Briere C."/>
            <person name="Moreau S."/>
            <person name="Carrere S."/>
            <person name="Blein T."/>
            <person name="Jardinaud M.F."/>
            <person name="Latrasse D."/>
            <person name="Zouine M."/>
            <person name="Zahm M."/>
            <person name="Kreplak J."/>
            <person name="Mayjonade B."/>
            <person name="Satge C."/>
            <person name="Perez M."/>
            <person name="Cauet S."/>
            <person name="Marande W."/>
            <person name="Chantry-Darmon C."/>
            <person name="Lopez-Roques C."/>
            <person name="Bouchez O."/>
            <person name="Berard A."/>
            <person name="Debelle F."/>
            <person name="Munos S."/>
            <person name="Bendahmane A."/>
            <person name="Berges H."/>
            <person name="Niebel A."/>
            <person name="Buitink J."/>
            <person name="Frugier F."/>
            <person name="Benhamed M."/>
            <person name="Crespi M."/>
            <person name="Gouzy J."/>
            <person name="Gamas P."/>
        </authorList>
    </citation>
    <scope>NUCLEOTIDE SEQUENCE [LARGE SCALE GENOMIC DNA]</scope>
    <source>
        <strain evidence="6">cv. Jemalong A17</strain>
    </source>
</reference>
<dbReference type="AlphaFoldDB" id="A0A072UDE8"/>
<keyword evidence="5" id="KW-1185">Reference proteome</keyword>
<dbReference type="Proteomes" id="UP000265566">
    <property type="component" value="Chromosome 6"/>
</dbReference>
<name>A0A072UDE8_MEDTR</name>
<gene>
    <name evidence="2" type="ordered locus">MTR_6g086810</name>
    <name evidence="3" type="ORF">MtrunA17_Chr6g0485581</name>
</gene>
<evidence type="ECO:0000313" key="4">
    <source>
        <dbReference type="EnsemblPlants" id="KEH27123"/>
    </source>
</evidence>
<sequence>MSTIIIVGHSSLYLGLLCPTSCAYLPLCHPKLLSLFKPLAHALLAYGYLPLHLTHAMLYSQQRCTQQQQQNYKIMAYV</sequence>
<reference evidence="2 5" key="2">
    <citation type="journal article" date="2014" name="BMC Genomics">
        <title>An improved genome release (version Mt4.0) for the model legume Medicago truncatula.</title>
        <authorList>
            <person name="Tang H."/>
            <person name="Krishnakumar V."/>
            <person name="Bidwell S."/>
            <person name="Rosen B."/>
            <person name="Chan A."/>
            <person name="Zhou S."/>
            <person name="Gentzbittel L."/>
            <person name="Childs K.L."/>
            <person name="Yandell M."/>
            <person name="Gundlach H."/>
            <person name="Mayer K.F."/>
            <person name="Schwartz D.C."/>
            <person name="Town C.D."/>
        </authorList>
    </citation>
    <scope>GENOME REANNOTATION</scope>
    <source>
        <strain evidence="2">A17</strain>
        <strain evidence="4 5">cv. Jemalong A17</strain>
    </source>
</reference>